<accession>A0A2P2J3C2</accession>
<protein>
    <submittedName>
        <fullName evidence="1">Uncharacterized protein</fullName>
    </submittedName>
</protein>
<proteinExistence type="predicted"/>
<reference evidence="1" key="1">
    <citation type="submission" date="2018-02" db="EMBL/GenBank/DDBJ databases">
        <title>Rhizophora mucronata_Transcriptome.</title>
        <authorList>
            <person name="Meera S.P."/>
            <person name="Sreeshan A."/>
            <person name="Augustine A."/>
        </authorList>
    </citation>
    <scope>NUCLEOTIDE SEQUENCE</scope>
    <source>
        <tissue evidence="1">Leaf</tissue>
    </source>
</reference>
<dbReference type="EMBL" id="GGEC01007490">
    <property type="protein sequence ID" value="MBW87973.1"/>
    <property type="molecule type" value="Transcribed_RNA"/>
</dbReference>
<sequence length="55" mass="6615">MPLKRVAACNRSLPRIQPLHCHDQLVIQHCLVRRPNRSPPQQLRRCLHQLFQRVR</sequence>
<evidence type="ECO:0000313" key="1">
    <source>
        <dbReference type="EMBL" id="MBW87973.1"/>
    </source>
</evidence>
<dbReference type="AlphaFoldDB" id="A0A2P2J3C2"/>
<organism evidence="1">
    <name type="scientific">Rhizophora mucronata</name>
    <name type="common">Asiatic mangrove</name>
    <dbReference type="NCBI Taxonomy" id="61149"/>
    <lineage>
        <taxon>Eukaryota</taxon>
        <taxon>Viridiplantae</taxon>
        <taxon>Streptophyta</taxon>
        <taxon>Embryophyta</taxon>
        <taxon>Tracheophyta</taxon>
        <taxon>Spermatophyta</taxon>
        <taxon>Magnoliopsida</taxon>
        <taxon>eudicotyledons</taxon>
        <taxon>Gunneridae</taxon>
        <taxon>Pentapetalae</taxon>
        <taxon>rosids</taxon>
        <taxon>fabids</taxon>
        <taxon>Malpighiales</taxon>
        <taxon>Rhizophoraceae</taxon>
        <taxon>Rhizophora</taxon>
    </lineage>
</organism>
<name>A0A2P2J3C2_RHIMU</name>